<dbReference type="NCBIfam" id="NF002353">
    <property type="entry name" value="PRK01318.1-4"/>
    <property type="match status" value="1"/>
</dbReference>
<evidence type="ECO:0000256" key="12">
    <source>
        <dbReference type="ARBA" id="ARBA00033342"/>
    </source>
</evidence>
<keyword evidence="9 13" id="KW-0472">Membrane</keyword>
<dbReference type="RefSeq" id="WP_068143139.1">
    <property type="nucleotide sequence ID" value="NZ_JBHSCR010000014.1"/>
</dbReference>
<dbReference type="PRINTS" id="PR01900">
    <property type="entry name" value="YIDCPROTEIN"/>
</dbReference>
<evidence type="ECO:0000256" key="9">
    <source>
        <dbReference type="ARBA" id="ARBA00023136"/>
    </source>
</evidence>
<dbReference type="Pfam" id="PF14849">
    <property type="entry name" value="YidC_periplas"/>
    <property type="match status" value="1"/>
</dbReference>
<comment type="similarity">
    <text evidence="2 13">Belongs to the OXA1/ALB3/YidC family. Type 1 subfamily.</text>
</comment>
<feature type="domain" description="Membrane insertase YidC/Oxa/ALB C-terminal" evidence="15">
    <location>
        <begin position="367"/>
        <end position="565"/>
    </location>
</feature>
<feature type="transmembrane region" description="Helical" evidence="13">
    <location>
        <begin position="367"/>
        <end position="386"/>
    </location>
</feature>
<dbReference type="Proteomes" id="UP001595776">
    <property type="component" value="Unassembled WGS sequence"/>
</dbReference>
<dbReference type="InterPro" id="IPR019998">
    <property type="entry name" value="Membr_insert_YidC"/>
</dbReference>
<dbReference type="Gene3D" id="2.70.98.90">
    <property type="match status" value="1"/>
</dbReference>
<dbReference type="InterPro" id="IPR028055">
    <property type="entry name" value="YidC/Oxa/ALB_C"/>
</dbReference>
<dbReference type="NCBIfam" id="TIGR03592">
    <property type="entry name" value="yidC_oxa1_cterm"/>
    <property type="match status" value="1"/>
</dbReference>
<keyword evidence="10 13" id="KW-0143">Chaperone</keyword>
<dbReference type="PANTHER" id="PTHR12428">
    <property type="entry name" value="OXA1"/>
    <property type="match status" value="1"/>
</dbReference>
<feature type="transmembrane region" description="Helical" evidence="13">
    <location>
        <begin position="529"/>
        <end position="551"/>
    </location>
</feature>
<feature type="transmembrane region" description="Helical" evidence="13">
    <location>
        <begin position="430"/>
        <end position="450"/>
    </location>
</feature>
<feature type="region of interest" description="Disordered" evidence="14">
    <location>
        <begin position="58"/>
        <end position="77"/>
    </location>
</feature>
<evidence type="ECO:0000313" key="17">
    <source>
        <dbReference type="EMBL" id="MFC4348674.1"/>
    </source>
</evidence>
<dbReference type="InterPro" id="IPR047196">
    <property type="entry name" value="YidC_ALB_C"/>
</dbReference>
<evidence type="ECO:0000256" key="10">
    <source>
        <dbReference type="ARBA" id="ARBA00023186"/>
    </source>
</evidence>
<feature type="transmembrane region" description="Helical" evidence="13">
    <location>
        <begin position="6"/>
        <end position="26"/>
    </location>
</feature>
<evidence type="ECO:0000256" key="3">
    <source>
        <dbReference type="ARBA" id="ARBA00015325"/>
    </source>
</evidence>
<dbReference type="InterPro" id="IPR038221">
    <property type="entry name" value="YidC_periplasmic_sf"/>
</dbReference>
<name>A0ABV8UCU3_9PROT</name>
<evidence type="ECO:0000259" key="16">
    <source>
        <dbReference type="Pfam" id="PF14849"/>
    </source>
</evidence>
<dbReference type="CDD" id="cd19961">
    <property type="entry name" value="EcYidC-like_peri"/>
    <property type="match status" value="1"/>
</dbReference>
<dbReference type="InterPro" id="IPR001708">
    <property type="entry name" value="YidC/ALB3/OXA1/COX18"/>
</dbReference>
<organism evidence="17 18">
    <name type="scientific">Kordiimonas lipolytica</name>
    <dbReference type="NCBI Taxonomy" id="1662421"/>
    <lineage>
        <taxon>Bacteria</taxon>
        <taxon>Pseudomonadati</taxon>
        <taxon>Pseudomonadota</taxon>
        <taxon>Alphaproteobacteria</taxon>
        <taxon>Kordiimonadales</taxon>
        <taxon>Kordiimonadaceae</taxon>
        <taxon>Kordiimonas</taxon>
    </lineage>
</organism>
<dbReference type="PRINTS" id="PR00701">
    <property type="entry name" value="60KDINNERMP"/>
</dbReference>
<feature type="transmembrane region" description="Helical" evidence="13">
    <location>
        <begin position="488"/>
        <end position="509"/>
    </location>
</feature>
<keyword evidence="7 13" id="KW-0653">Protein transport</keyword>
<proteinExistence type="inferred from homology"/>
<comment type="subunit">
    <text evidence="13">Interacts with the Sec translocase complex via SecD. Specifically interacts with transmembrane segments of nascent integral membrane proteins during membrane integration.</text>
</comment>
<dbReference type="Pfam" id="PF02096">
    <property type="entry name" value="60KD_IMP"/>
    <property type="match status" value="1"/>
</dbReference>
<dbReference type="EMBL" id="JBHSCR010000014">
    <property type="protein sequence ID" value="MFC4348674.1"/>
    <property type="molecule type" value="Genomic_DNA"/>
</dbReference>
<comment type="function">
    <text evidence="13">Required for the insertion and/or proper folding and/or complex formation of integral membrane proteins into the membrane. Involved in integration of membrane proteins that insert both dependently and independently of the Sec translocase complex, as well as at least some lipoproteins. Aids folding of multispanning membrane proteins.</text>
</comment>
<dbReference type="CDD" id="cd20070">
    <property type="entry name" value="5TM_YidC_Alb3"/>
    <property type="match status" value="1"/>
</dbReference>
<dbReference type="InterPro" id="IPR028053">
    <property type="entry name" value="Membr_insert_YidC_N"/>
</dbReference>
<dbReference type="NCBIfam" id="TIGR03593">
    <property type="entry name" value="yidC_nterm"/>
    <property type="match status" value="1"/>
</dbReference>
<comment type="caution">
    <text evidence="17">The sequence shown here is derived from an EMBL/GenBank/DDBJ whole genome shotgun (WGS) entry which is preliminary data.</text>
</comment>
<keyword evidence="8 13" id="KW-1133">Transmembrane helix</keyword>
<gene>
    <name evidence="13 17" type="primary">yidC</name>
    <name evidence="17" type="ORF">ACFO5Q_12540</name>
</gene>
<evidence type="ECO:0000259" key="15">
    <source>
        <dbReference type="Pfam" id="PF02096"/>
    </source>
</evidence>
<keyword evidence="6 13" id="KW-0812">Transmembrane</keyword>
<evidence type="ECO:0000256" key="8">
    <source>
        <dbReference type="ARBA" id="ARBA00022989"/>
    </source>
</evidence>
<evidence type="ECO:0000256" key="11">
    <source>
        <dbReference type="ARBA" id="ARBA00033245"/>
    </source>
</evidence>
<evidence type="ECO:0000256" key="2">
    <source>
        <dbReference type="ARBA" id="ARBA00010527"/>
    </source>
</evidence>
<comment type="subcellular location">
    <subcellularLocation>
        <location evidence="1">Cell inner membrane</location>
        <topology evidence="1">Multi-pass membrane protein</topology>
    </subcellularLocation>
    <subcellularLocation>
        <location evidence="13">Cell membrane</location>
        <topology evidence="13">Multi-pass membrane protein</topology>
    </subcellularLocation>
</comment>
<evidence type="ECO:0000256" key="1">
    <source>
        <dbReference type="ARBA" id="ARBA00004429"/>
    </source>
</evidence>
<evidence type="ECO:0000256" key="14">
    <source>
        <dbReference type="SAM" id="MobiDB-lite"/>
    </source>
</evidence>
<sequence length="579" mass="65110">MGETKNIVLFAAISIAVFFGYNALFISPQQEALQREAAQQAATQVEDGIAPKEAAPVDMDSAEASDTALPEPDNSDIGHVKIVTPELSGSLSLRGARFDDLLLVNHKVSMEEGADEIRLLRNAGQPDAYYARFGWAASRQESDFVPGPRSAWTADSDTLTPDQPVTLAWDNGDGVRYLMKVEVDDKFMFTVTQTVINSTDEVLQVAPYGMITRRGEPKTDGLYILHEGPLGVFDNKLEERTYSDIKDDGNFEATDITGGWMGITGKYWMATLIPDQKASLSVARMKHSGGAYRVDYVENWQQIDAGGSLESQSRFYAGAKIVSTIDAYAEKYDIALFDRTIDWGWLWFFTKPIFAGLHWLFQATGNYGIAILAMTVILKLILFPLANKSYRSMSHMKDAQPKIKKLQERYKDDKQKLQQEMMALYQKEKINPMAGCLPMIPQIFIFFALYKTLYVTIEMRHQPFFGWITDLSARDTLTPVNLFGLIDWTPPAMIAIGVLPILMGITMWLQQKLNPQTSMDPTQQKVMSFLPIIFTFIMAGFSSGLVLYWTWNNLLSIAQQSFIMKREHARREAQGKTSS</sequence>
<accession>A0ABV8UCU3</accession>
<dbReference type="PANTHER" id="PTHR12428:SF65">
    <property type="entry name" value="CYTOCHROME C OXIDASE ASSEMBLY PROTEIN COX18, MITOCHONDRIAL"/>
    <property type="match status" value="1"/>
</dbReference>
<keyword evidence="5 13" id="KW-1003">Cell membrane</keyword>
<protein>
    <recommendedName>
        <fullName evidence="3 13">Membrane protein insertase YidC</fullName>
    </recommendedName>
    <alternativeName>
        <fullName evidence="12 13">Foldase YidC</fullName>
    </alternativeName>
    <alternativeName>
        <fullName evidence="11 13">Membrane integrase YidC</fullName>
    </alternativeName>
    <alternativeName>
        <fullName evidence="13">Membrane protein YidC</fullName>
    </alternativeName>
</protein>
<evidence type="ECO:0000313" key="18">
    <source>
        <dbReference type="Proteomes" id="UP001595776"/>
    </source>
</evidence>
<evidence type="ECO:0000256" key="5">
    <source>
        <dbReference type="ARBA" id="ARBA00022475"/>
    </source>
</evidence>
<keyword evidence="4 13" id="KW-0813">Transport</keyword>
<evidence type="ECO:0000256" key="13">
    <source>
        <dbReference type="HAMAP-Rule" id="MF_01810"/>
    </source>
</evidence>
<feature type="domain" description="Membrane insertase YidC N-terminal" evidence="16">
    <location>
        <begin position="80"/>
        <end position="354"/>
    </location>
</feature>
<reference evidence="18" key="1">
    <citation type="journal article" date="2019" name="Int. J. Syst. Evol. Microbiol.">
        <title>The Global Catalogue of Microorganisms (GCM) 10K type strain sequencing project: providing services to taxonomists for standard genome sequencing and annotation.</title>
        <authorList>
            <consortium name="The Broad Institute Genomics Platform"/>
            <consortium name="The Broad Institute Genome Sequencing Center for Infectious Disease"/>
            <person name="Wu L."/>
            <person name="Ma J."/>
        </authorList>
    </citation>
    <scope>NUCLEOTIDE SEQUENCE [LARGE SCALE GENOMIC DNA]</scope>
    <source>
        <strain evidence="18">CGMCC 1.15304</strain>
    </source>
</reference>
<evidence type="ECO:0000256" key="4">
    <source>
        <dbReference type="ARBA" id="ARBA00022448"/>
    </source>
</evidence>
<evidence type="ECO:0000256" key="7">
    <source>
        <dbReference type="ARBA" id="ARBA00022927"/>
    </source>
</evidence>
<keyword evidence="18" id="KW-1185">Reference proteome</keyword>
<dbReference type="HAMAP" id="MF_01810">
    <property type="entry name" value="YidC_type1"/>
    <property type="match status" value="1"/>
</dbReference>
<evidence type="ECO:0000256" key="6">
    <source>
        <dbReference type="ARBA" id="ARBA00022692"/>
    </source>
</evidence>